<keyword evidence="2" id="KW-1133">Transmembrane helix</keyword>
<evidence type="ECO:0000256" key="2">
    <source>
        <dbReference type="SAM" id="Phobius"/>
    </source>
</evidence>
<gene>
    <name evidence="3" type="ORF">EYS09_22185</name>
</gene>
<sequence length="314" mass="32974">MPDQQQDALMLERLAAVDDPIFYTSPGELLAQAAEEERRRAAGPRIRMVKAPRPAPAPDQESEASRSSAPAIGGARLPAPGDTVNLDDETQWWRKDAASGPGPEPAAAPAATPAQVNLQKDNAQPAAPSEEEVQEEEAEEEDGRDTPTQNSRLRALAFNAVAAGAGYGTGLVTLIGRVYPFADEDPTSAIALVFAAVGAYAGWKLICSTAVSMILPGTILRACAVITPAWAALLGYRMASAATAWLAEKGAPIGLGTSSVALVTTAAALCGGLWWCVDRRTRHWHWTGRLVVRIPLASALLATALYAPGIVSFS</sequence>
<protein>
    <submittedName>
        <fullName evidence="3">Uncharacterized protein</fullName>
    </submittedName>
</protein>
<reference evidence="3 4" key="1">
    <citation type="submission" date="2019-02" db="EMBL/GenBank/DDBJ databases">
        <title>Draft Genome Sequence of Streptomyces sp. AM-2504, identified by 16S rRNA comparative analysis as a Streptomyces Kasugaensis strain.</title>
        <authorList>
            <person name="Napolioni V."/>
            <person name="Giuliodori A.M."/>
            <person name="Spurio R."/>
            <person name="Fabbretti A."/>
        </authorList>
    </citation>
    <scope>NUCLEOTIDE SEQUENCE [LARGE SCALE GENOMIC DNA]</scope>
    <source>
        <strain evidence="3 4">AM-2504</strain>
    </source>
</reference>
<feature type="transmembrane region" description="Helical" evidence="2">
    <location>
        <begin position="219"/>
        <end position="239"/>
    </location>
</feature>
<feature type="compositionally biased region" description="Acidic residues" evidence="1">
    <location>
        <begin position="129"/>
        <end position="143"/>
    </location>
</feature>
<feature type="transmembrane region" description="Helical" evidence="2">
    <location>
        <begin position="259"/>
        <end position="278"/>
    </location>
</feature>
<feature type="region of interest" description="Disordered" evidence="1">
    <location>
        <begin position="26"/>
        <end position="150"/>
    </location>
</feature>
<keyword evidence="2" id="KW-0812">Transmembrane</keyword>
<name>A0A4Q9HRC0_STRKA</name>
<evidence type="ECO:0000313" key="3">
    <source>
        <dbReference type="EMBL" id="TBO57523.1"/>
    </source>
</evidence>
<evidence type="ECO:0000256" key="1">
    <source>
        <dbReference type="SAM" id="MobiDB-lite"/>
    </source>
</evidence>
<keyword evidence="4" id="KW-1185">Reference proteome</keyword>
<organism evidence="3 4">
    <name type="scientific">Streptomyces kasugaensis</name>
    <dbReference type="NCBI Taxonomy" id="1946"/>
    <lineage>
        <taxon>Bacteria</taxon>
        <taxon>Bacillati</taxon>
        <taxon>Actinomycetota</taxon>
        <taxon>Actinomycetes</taxon>
        <taxon>Kitasatosporales</taxon>
        <taxon>Streptomycetaceae</taxon>
        <taxon>Streptomyces</taxon>
    </lineage>
</organism>
<dbReference type="Proteomes" id="UP000292452">
    <property type="component" value="Unassembled WGS sequence"/>
</dbReference>
<evidence type="ECO:0000313" key="4">
    <source>
        <dbReference type="Proteomes" id="UP000292452"/>
    </source>
</evidence>
<dbReference type="RefSeq" id="WP_131124560.1">
    <property type="nucleotide sequence ID" value="NZ_SIXH01000216.1"/>
</dbReference>
<keyword evidence="2" id="KW-0472">Membrane</keyword>
<feature type="transmembrane region" description="Helical" evidence="2">
    <location>
        <begin position="156"/>
        <end position="176"/>
    </location>
</feature>
<dbReference type="AlphaFoldDB" id="A0A4Q9HRC0"/>
<accession>A0A4Q9HRC0</accession>
<proteinExistence type="predicted"/>
<dbReference type="EMBL" id="SIXH01000216">
    <property type="protein sequence ID" value="TBO57523.1"/>
    <property type="molecule type" value="Genomic_DNA"/>
</dbReference>
<feature type="transmembrane region" description="Helical" evidence="2">
    <location>
        <begin position="188"/>
        <end position="207"/>
    </location>
</feature>
<feature type="transmembrane region" description="Helical" evidence="2">
    <location>
        <begin position="290"/>
        <end position="311"/>
    </location>
</feature>
<feature type="compositionally biased region" description="Low complexity" evidence="1">
    <location>
        <begin position="98"/>
        <end position="114"/>
    </location>
</feature>
<comment type="caution">
    <text evidence="3">The sequence shown here is derived from an EMBL/GenBank/DDBJ whole genome shotgun (WGS) entry which is preliminary data.</text>
</comment>